<organism evidence="3 4">
    <name type="scientific">Diatrype stigma</name>
    <dbReference type="NCBI Taxonomy" id="117547"/>
    <lineage>
        <taxon>Eukaryota</taxon>
        <taxon>Fungi</taxon>
        <taxon>Dikarya</taxon>
        <taxon>Ascomycota</taxon>
        <taxon>Pezizomycotina</taxon>
        <taxon>Sordariomycetes</taxon>
        <taxon>Xylariomycetidae</taxon>
        <taxon>Xylariales</taxon>
        <taxon>Diatrypaceae</taxon>
        <taxon>Diatrype</taxon>
    </lineage>
</organism>
<dbReference type="InterPro" id="IPR057684">
    <property type="entry name" value="DUF7924"/>
</dbReference>
<sequence length="218" mass="24442">MTEELTTLPAPDSWDGVESKTVDVAVRKALAKFILPTKDSNDRRPIVPNFFLEIKSPGGDAVVAGRQVLNNGAYGARAIHYLQQYGSREPVYDNKAHVFSATYQNGLLSLFAHHVTPPCRYSPNGHPEIWMTEIDTYALRAHKTGFANGVAAFRNLRDKALQERIEIVQGANARHLELDAAWKEFLLRFTRDLSDDEDMEDSDDSALEDDSDEGYNDD</sequence>
<dbReference type="AlphaFoldDB" id="A0AAN9UX31"/>
<reference evidence="3 4" key="1">
    <citation type="submission" date="2024-02" db="EMBL/GenBank/DDBJ databases">
        <title>De novo assembly and annotation of 12 fungi associated with fruit tree decline syndrome in Ontario, Canada.</title>
        <authorList>
            <person name="Sulman M."/>
            <person name="Ellouze W."/>
            <person name="Ilyukhin E."/>
        </authorList>
    </citation>
    <scope>NUCLEOTIDE SEQUENCE [LARGE SCALE GENOMIC DNA]</scope>
    <source>
        <strain evidence="3 4">M11/M66-122</strain>
    </source>
</reference>
<proteinExistence type="predicted"/>
<evidence type="ECO:0000313" key="3">
    <source>
        <dbReference type="EMBL" id="KAK7757164.1"/>
    </source>
</evidence>
<accession>A0AAN9UX31</accession>
<protein>
    <recommendedName>
        <fullName evidence="2">DUF7924 domain-containing protein</fullName>
    </recommendedName>
</protein>
<keyword evidence="4" id="KW-1185">Reference proteome</keyword>
<dbReference type="EMBL" id="JAKJXP020000003">
    <property type="protein sequence ID" value="KAK7757164.1"/>
    <property type="molecule type" value="Genomic_DNA"/>
</dbReference>
<feature type="region of interest" description="Disordered" evidence="1">
    <location>
        <begin position="195"/>
        <end position="218"/>
    </location>
</feature>
<evidence type="ECO:0000259" key="2">
    <source>
        <dbReference type="Pfam" id="PF25545"/>
    </source>
</evidence>
<evidence type="ECO:0000313" key="4">
    <source>
        <dbReference type="Proteomes" id="UP001320420"/>
    </source>
</evidence>
<name>A0AAN9UX31_9PEZI</name>
<feature type="domain" description="DUF7924" evidence="2">
    <location>
        <begin position="8"/>
        <end position="169"/>
    </location>
</feature>
<dbReference type="Pfam" id="PF25545">
    <property type="entry name" value="DUF7924"/>
    <property type="match status" value="1"/>
</dbReference>
<dbReference type="Proteomes" id="UP001320420">
    <property type="component" value="Unassembled WGS sequence"/>
</dbReference>
<comment type="caution">
    <text evidence="3">The sequence shown here is derived from an EMBL/GenBank/DDBJ whole genome shotgun (WGS) entry which is preliminary data.</text>
</comment>
<evidence type="ECO:0000256" key="1">
    <source>
        <dbReference type="SAM" id="MobiDB-lite"/>
    </source>
</evidence>
<gene>
    <name evidence="3" type="ORF">SLS62_000713</name>
</gene>